<evidence type="ECO:0000313" key="3">
    <source>
        <dbReference type="Proteomes" id="UP001549019"/>
    </source>
</evidence>
<dbReference type="Proteomes" id="UP001549019">
    <property type="component" value="Unassembled WGS sequence"/>
</dbReference>
<feature type="region of interest" description="Disordered" evidence="1">
    <location>
        <begin position="1"/>
        <end position="55"/>
    </location>
</feature>
<evidence type="ECO:0000256" key="1">
    <source>
        <dbReference type="SAM" id="MobiDB-lite"/>
    </source>
</evidence>
<evidence type="ECO:0000313" key="2">
    <source>
        <dbReference type="EMBL" id="MET3111545.1"/>
    </source>
</evidence>
<comment type="caution">
    <text evidence="2">The sequence shown here is derived from an EMBL/GenBank/DDBJ whole genome shotgun (WGS) entry which is preliminary data.</text>
</comment>
<organism evidence="2 3">
    <name type="scientific">Salinicoccus halitifaciens</name>
    <dbReference type="NCBI Taxonomy" id="1073415"/>
    <lineage>
        <taxon>Bacteria</taxon>
        <taxon>Bacillati</taxon>
        <taxon>Bacillota</taxon>
        <taxon>Bacilli</taxon>
        <taxon>Bacillales</taxon>
        <taxon>Staphylococcaceae</taxon>
        <taxon>Salinicoccus</taxon>
    </lineage>
</organism>
<name>A0ABV2EAV8_9STAP</name>
<sequence>MVSASFKKSSSDIGKRQREMLKASKARSKALYKKAEALGFKRRKDSDDRSRKKDT</sequence>
<dbReference type="RefSeq" id="WP_179647111.1">
    <property type="nucleotide sequence ID" value="NZ_JAJNCU010000002.1"/>
</dbReference>
<feature type="compositionally biased region" description="Basic and acidic residues" evidence="1">
    <location>
        <begin position="44"/>
        <end position="55"/>
    </location>
</feature>
<protein>
    <submittedName>
        <fullName evidence="2">Uncharacterized protein</fullName>
    </submittedName>
</protein>
<feature type="compositionally biased region" description="Basic and acidic residues" evidence="1">
    <location>
        <begin position="9"/>
        <end position="22"/>
    </location>
</feature>
<accession>A0ABV2EAV8</accession>
<proteinExistence type="predicted"/>
<gene>
    <name evidence="2" type="ORF">ABHD89_001960</name>
</gene>
<reference evidence="2 3" key="1">
    <citation type="submission" date="2024-05" db="EMBL/GenBank/DDBJ databases">
        <title>Genomic Encyclopedia of Type Strains, Phase IV (KMG-IV): sequencing the most valuable type-strain genomes for metagenomic binning, comparative biology and taxonomic classification.</title>
        <authorList>
            <person name="Goeker M."/>
        </authorList>
    </citation>
    <scope>NUCLEOTIDE SEQUENCE [LARGE SCALE GENOMIC DNA]</scope>
    <source>
        <strain evidence="2 3">DSM 25286</strain>
    </source>
</reference>
<dbReference type="EMBL" id="JBDZDV010000005">
    <property type="protein sequence ID" value="MET3111545.1"/>
    <property type="molecule type" value="Genomic_DNA"/>
</dbReference>
<keyword evidence="3" id="KW-1185">Reference proteome</keyword>